<sequence length="221" mass="23092">MLSADGAVEVRQAGIDFETSAKAQLARSGVTDKAGLSAESQLHISVADVNEAPVICPTSAEACPRTRHRLLAALPLVAADVDAEGHPVQLAFAFSIVSSSAPGAFAIDPTSVCSRRRLLQSWTTGCPEAVVRVRVTDSSGATGEAAITVMVTDVNEAPTFAHTSYSFQVAENANFQEEVDIVSAADPDKADTLRFTLRVDSAPKAGMHLISAINPSQARSS</sequence>
<dbReference type="EMBL" id="VLTN01000092">
    <property type="protein sequence ID" value="KAA0146322.1"/>
    <property type="molecule type" value="Genomic_DNA"/>
</dbReference>
<keyword evidence="2" id="KW-1133">Transmembrane helix</keyword>
<evidence type="ECO:0000256" key="1">
    <source>
        <dbReference type="ARBA" id="ARBA00022692"/>
    </source>
</evidence>
<dbReference type="InterPro" id="IPR002126">
    <property type="entry name" value="Cadherin-like_dom"/>
</dbReference>
<dbReference type="SUPFAM" id="SSF49313">
    <property type="entry name" value="Cadherin-like"/>
    <property type="match status" value="2"/>
</dbReference>
<dbReference type="Proteomes" id="UP000323011">
    <property type="component" value="Unassembled WGS sequence"/>
</dbReference>
<evidence type="ECO:0000256" key="2">
    <source>
        <dbReference type="ARBA" id="ARBA00022989"/>
    </source>
</evidence>
<reference evidence="4 5" key="1">
    <citation type="submission" date="2019-07" db="EMBL/GenBank/DDBJ databases">
        <title>Genomes of Cafeteria roenbergensis.</title>
        <authorList>
            <person name="Fischer M.G."/>
            <person name="Hackl T."/>
            <person name="Roman M."/>
        </authorList>
    </citation>
    <scope>NUCLEOTIDE SEQUENCE [LARGE SCALE GENOMIC DNA]</scope>
    <source>
        <strain evidence="4 5">BVI</strain>
    </source>
</reference>
<dbReference type="GO" id="GO:0005509">
    <property type="term" value="F:calcium ion binding"/>
    <property type="evidence" value="ECO:0007669"/>
    <property type="project" value="InterPro"/>
</dbReference>
<evidence type="ECO:0000313" key="5">
    <source>
        <dbReference type="Proteomes" id="UP000323011"/>
    </source>
</evidence>
<dbReference type="PANTHER" id="PTHR24026">
    <property type="entry name" value="FAT ATYPICAL CADHERIN-RELATED"/>
    <property type="match status" value="1"/>
</dbReference>
<dbReference type="PROSITE" id="PS50268">
    <property type="entry name" value="CADHERIN_2"/>
    <property type="match status" value="1"/>
</dbReference>
<keyword evidence="2" id="KW-0472">Membrane</keyword>
<keyword evidence="1" id="KW-0812">Transmembrane</keyword>
<evidence type="ECO:0000313" key="4">
    <source>
        <dbReference type="EMBL" id="KAA0146322.1"/>
    </source>
</evidence>
<name>A0A5A8BZW2_CAFRO</name>
<dbReference type="CDD" id="cd11304">
    <property type="entry name" value="Cadherin_repeat"/>
    <property type="match status" value="1"/>
</dbReference>
<dbReference type="AlphaFoldDB" id="A0A5A8BZW2"/>
<keyword evidence="5" id="KW-1185">Reference proteome</keyword>
<gene>
    <name evidence="4" type="ORF">FNF29_08137</name>
</gene>
<evidence type="ECO:0000259" key="3">
    <source>
        <dbReference type="PROSITE" id="PS50268"/>
    </source>
</evidence>
<dbReference type="Gene3D" id="2.60.40.60">
    <property type="entry name" value="Cadherins"/>
    <property type="match status" value="2"/>
</dbReference>
<dbReference type="GO" id="GO:0007156">
    <property type="term" value="P:homophilic cell adhesion via plasma membrane adhesion molecules"/>
    <property type="evidence" value="ECO:0007669"/>
    <property type="project" value="InterPro"/>
</dbReference>
<proteinExistence type="predicted"/>
<protein>
    <recommendedName>
        <fullName evidence="3">Cadherin domain-containing protein</fullName>
    </recommendedName>
</protein>
<comment type="caution">
    <text evidence="4">The sequence shown here is derived from an EMBL/GenBank/DDBJ whole genome shotgun (WGS) entry which is preliminary data.</text>
</comment>
<dbReference type="PANTHER" id="PTHR24026:SF126">
    <property type="entry name" value="PROTOCADHERIN FAT 4"/>
    <property type="match status" value="1"/>
</dbReference>
<organism evidence="4 5">
    <name type="scientific">Cafeteria roenbergensis</name>
    <name type="common">Marine flagellate</name>
    <dbReference type="NCBI Taxonomy" id="33653"/>
    <lineage>
        <taxon>Eukaryota</taxon>
        <taxon>Sar</taxon>
        <taxon>Stramenopiles</taxon>
        <taxon>Bigyra</taxon>
        <taxon>Opalozoa</taxon>
        <taxon>Bicosoecida</taxon>
        <taxon>Cafeteriaceae</taxon>
        <taxon>Cafeteria</taxon>
    </lineage>
</organism>
<dbReference type="InterPro" id="IPR015919">
    <property type="entry name" value="Cadherin-like_sf"/>
</dbReference>
<accession>A0A5A8BZW2</accession>
<feature type="domain" description="Cadherin" evidence="3">
    <location>
        <begin position="76"/>
        <end position="160"/>
    </location>
</feature>
<dbReference type="GO" id="GO:0005886">
    <property type="term" value="C:plasma membrane"/>
    <property type="evidence" value="ECO:0007669"/>
    <property type="project" value="UniProtKB-SubCell"/>
</dbReference>